<organism evidence="1 2">
    <name type="scientific">Defluviitalea saccharophila</name>
    <dbReference type="NCBI Taxonomy" id="879970"/>
    <lineage>
        <taxon>Bacteria</taxon>
        <taxon>Bacillati</taxon>
        <taxon>Bacillota</taxon>
        <taxon>Clostridia</taxon>
        <taxon>Lachnospirales</taxon>
        <taxon>Defluviitaleaceae</taxon>
        <taxon>Defluviitalea</taxon>
    </lineage>
</organism>
<name>A0ABZ2Y705_9FIRM</name>
<evidence type="ECO:0000313" key="1">
    <source>
        <dbReference type="EMBL" id="WZL71140.1"/>
    </source>
</evidence>
<gene>
    <name evidence="1" type="ORF">QBE51_06385</name>
</gene>
<dbReference type="EMBL" id="CP121687">
    <property type="protein sequence ID" value="WZL71140.1"/>
    <property type="molecule type" value="Genomic_DNA"/>
</dbReference>
<accession>A0ABZ2Y705</accession>
<reference evidence="1 2" key="1">
    <citation type="submission" date="2023-03" db="EMBL/GenBank/DDBJ databases">
        <title>Novel Species.</title>
        <authorList>
            <person name="Ma S."/>
        </authorList>
    </citation>
    <scope>NUCLEOTIDE SEQUENCE [LARGE SCALE GENOMIC DNA]</scope>
    <source>
        <strain evidence="1 2">LIND6LT2</strain>
    </source>
</reference>
<sequence length="1009" mass="118221">MLLPKIDQRSKKDIIEQIKTLSQTYAPEWNFDPESDDVGSAFSVIFSKMYYELVERFNKIPYKNFIAFLNMTDTSLLPIVPAEGYISFRLSTGTKKGIYVPKNQSVFAVSNSTGERVTFETQGNLFLTPANIIDVFQVYPKEDEIRQLFKREEENIPKDLYFFYRDAAQNIQERILQIGAINTFYVSKEGEIELELDISSSQKDNFEIVEELADSKLFQWSLLTGNKSKELKNVSAKGRKLFFSMEENYYEGLPGKDEIHFLCCQSINSRNIQDILLRKIYIKAKNKNIIPDKIFSNDIEQPNENFYGFMERFSPYDTFYICSDEAFSKKNAYIELTLNYEYKKNNIEIEIPEKEVNWKLIMKKSDFREQKEYHIKIARVIWEYWDGNGWARLFINKEYEEIFYDENIEESYQKKLIFKCPENITRTFVNTHESFWIRARILDIENMFKTKGYYISPYIHDISISYDYRDDYKIPDELVVKENLETRTFDQEIKPLGEGISLFKKINVDAPAVYIGFDEPPTGVPIKVFFSVYRNEISEPSKLRWEYFSSQYYSGSASKEQWKPLTVFDETESFKHSGIVTIVGPEDFKLHSMFGKERYWIRIIDEEKKYSSAEELWEKPKIKAIYMNTVQIKQEETIEEEYFSIDVEEQNKVCELLNSRVMSAEVWVNEFGNLSDEELEEVKKNHALKFIRDDMGTVEEIWVKWNEVDNFAKSNPDSRHYILDSFEGKIYFGDGRMGKIPPSQNSESIMVKYCISQGSIGNFDSFEINTLGSSLAYIDEVFNPEPTFGGCDRETLEEALIRGPKRLRHLQRAVSNRDFEALVKEASRNISKVKCMSNVNALKEKEPGSITMVIMPEHYNSDNNQFNIIEKKVRDYLEEKLPSILELSDKFYIVETDYLEISTTLEIIAEDWADFYELEKTIQQRLRQFLNPIGGNYNKKGWDIGDIPTSTIIYNYIKVVEGVKAINKFSIKTALINKRGKQEIDFEHLTNKGFMTVVSGNHEIKICIL</sequence>
<protein>
    <submittedName>
        <fullName evidence="1">Baseplate J/gp47 family protein</fullName>
    </submittedName>
</protein>
<dbReference type="Proteomes" id="UP001486565">
    <property type="component" value="Chromosome"/>
</dbReference>
<evidence type="ECO:0000313" key="2">
    <source>
        <dbReference type="Proteomes" id="UP001486565"/>
    </source>
</evidence>
<keyword evidence="2" id="KW-1185">Reference proteome</keyword>
<proteinExistence type="predicted"/>
<dbReference type="RefSeq" id="WP_341878104.1">
    <property type="nucleotide sequence ID" value="NZ_CP121687.1"/>
</dbReference>